<dbReference type="SUPFAM" id="SSF48208">
    <property type="entry name" value="Six-hairpin glycosidases"/>
    <property type="match status" value="1"/>
</dbReference>
<dbReference type="EMBL" id="CP089277">
    <property type="protein sequence ID" value="USP78349.1"/>
    <property type="molecule type" value="Genomic_DNA"/>
</dbReference>
<sequence length="434" mass="48527">MLSTRSLCYTLFAFPLISNAQSSGATYVTPDPASRAKLAVPALQTWYNKTTGLWETTGWWNGANIVTMLGDYAKAFPADAEVQTVTTQAFSNALARAPMKNPQPGIEDATPYGPNNGLAEFQTGYFKDRDPVTFEPHSRFPANWRDSNRRVSKSSAPYYPAKPDPHAWLDGYYDDDLWWALAWINAYDVTHHQQYLDLAEGIFLAVSKTWGTYCWNGGIYWSWEKNYVNAIANELFFSTAAHLANRIQSRKKTYLDWAKKSLDWFFASGMINSEGTINDGLTEKCQNNGKTTWSYNQGVILGGLVELHRVDTYPKYDYLKTAHDIALAALKKLSDHNGVIHDVCEPNCGADGAQFKGIFIRNLYRLHQAAPNATFAKAIRVNGDSIWNNDRVTRGNSPFFSVNWAGPYVKPENASTHSSAMDALVAAAVTKPMY</sequence>
<dbReference type="AlphaFoldDB" id="A0A9Q8ZBC9"/>
<organism evidence="2 3">
    <name type="scientific">Curvularia clavata</name>
    <dbReference type="NCBI Taxonomy" id="95742"/>
    <lineage>
        <taxon>Eukaryota</taxon>
        <taxon>Fungi</taxon>
        <taxon>Dikarya</taxon>
        <taxon>Ascomycota</taxon>
        <taxon>Pezizomycotina</taxon>
        <taxon>Dothideomycetes</taxon>
        <taxon>Pleosporomycetidae</taxon>
        <taxon>Pleosporales</taxon>
        <taxon>Pleosporineae</taxon>
        <taxon>Pleosporaceae</taxon>
        <taxon>Curvularia</taxon>
    </lineage>
</organism>
<dbReference type="InterPro" id="IPR008928">
    <property type="entry name" value="6-hairpin_glycosidase_sf"/>
</dbReference>
<dbReference type="OrthoDB" id="9984024at2759"/>
<evidence type="ECO:0000313" key="2">
    <source>
        <dbReference type="EMBL" id="USP78349.1"/>
    </source>
</evidence>
<gene>
    <name evidence="2" type="ORF">yc1106_05623</name>
</gene>
<proteinExistence type="predicted"/>
<keyword evidence="3" id="KW-1185">Reference proteome</keyword>
<dbReference type="GO" id="GO:0016787">
    <property type="term" value="F:hydrolase activity"/>
    <property type="evidence" value="ECO:0007669"/>
    <property type="project" value="UniProtKB-KW"/>
</dbReference>
<feature type="chain" id="PRO_5040301445" evidence="1">
    <location>
        <begin position="21"/>
        <end position="434"/>
    </location>
</feature>
<dbReference type="InterPro" id="IPR053169">
    <property type="entry name" value="MUG_Protein"/>
</dbReference>
<evidence type="ECO:0000313" key="3">
    <source>
        <dbReference type="Proteomes" id="UP001056012"/>
    </source>
</evidence>
<feature type="signal peptide" evidence="1">
    <location>
        <begin position="1"/>
        <end position="20"/>
    </location>
</feature>
<evidence type="ECO:0000256" key="1">
    <source>
        <dbReference type="SAM" id="SignalP"/>
    </source>
</evidence>
<accession>A0A9Q8ZBC9</accession>
<dbReference type="Pfam" id="PF03663">
    <property type="entry name" value="Glyco_hydro_76"/>
    <property type="match status" value="1"/>
</dbReference>
<keyword evidence="1" id="KW-0732">Signal</keyword>
<dbReference type="VEuPathDB" id="FungiDB:yc1106_05623"/>
<dbReference type="Proteomes" id="UP001056012">
    <property type="component" value="Chromosome 4"/>
</dbReference>
<protein>
    <submittedName>
        <fullName evidence="2">Glycoside hydrolase family 76 protein</fullName>
    </submittedName>
</protein>
<dbReference type="Gene3D" id="1.50.10.20">
    <property type="match status" value="1"/>
</dbReference>
<dbReference type="InterPro" id="IPR005198">
    <property type="entry name" value="Glyco_hydro_76"/>
</dbReference>
<dbReference type="PANTHER" id="PTHR47791:SF1">
    <property type="entry name" value="ENDO MANNANASE, GH76 FAMILY (EUROFUNG)"/>
    <property type="match status" value="1"/>
</dbReference>
<reference evidence="2" key="1">
    <citation type="submission" date="2021-12" db="EMBL/GenBank/DDBJ databases">
        <title>Curvularia clavata genome.</title>
        <authorList>
            <person name="Cao Y."/>
        </authorList>
    </citation>
    <scope>NUCLEOTIDE SEQUENCE</scope>
    <source>
        <strain evidence="2">Yc1106</strain>
    </source>
</reference>
<name>A0A9Q8ZBC9_CURCL</name>
<dbReference type="PANTHER" id="PTHR47791">
    <property type="entry name" value="MEIOTICALLY UP-REGULATED GENE 191 PROTEIN"/>
    <property type="match status" value="1"/>
</dbReference>
<keyword evidence="2" id="KW-0378">Hydrolase</keyword>
<dbReference type="GO" id="GO:0005975">
    <property type="term" value="P:carbohydrate metabolic process"/>
    <property type="evidence" value="ECO:0007669"/>
    <property type="project" value="InterPro"/>
</dbReference>